<reference evidence="1" key="1">
    <citation type="submission" date="2021-12" db="EMBL/GenBank/DDBJ databases">
        <title>Novel species in genus Dyadobacter.</title>
        <authorList>
            <person name="Ma C."/>
        </authorList>
    </citation>
    <scope>NUCLEOTIDE SEQUENCE</scope>
    <source>
        <strain evidence="1">LJ419</strain>
    </source>
</reference>
<protein>
    <recommendedName>
        <fullName evidence="3">Abi-like protein</fullName>
    </recommendedName>
</protein>
<dbReference type="EMBL" id="JAJTTC010000001">
    <property type="protein sequence ID" value="MCF0060006.1"/>
    <property type="molecule type" value="Genomic_DNA"/>
</dbReference>
<evidence type="ECO:0008006" key="3">
    <source>
        <dbReference type="Google" id="ProtNLM"/>
    </source>
</evidence>
<gene>
    <name evidence="1" type="ORF">LXM26_00770</name>
</gene>
<evidence type="ECO:0000313" key="1">
    <source>
        <dbReference type="EMBL" id="MCF0060006.1"/>
    </source>
</evidence>
<organism evidence="1 2">
    <name type="scientific">Dyadobacter chenwenxiniae</name>
    <dbReference type="NCBI Taxonomy" id="2906456"/>
    <lineage>
        <taxon>Bacteria</taxon>
        <taxon>Pseudomonadati</taxon>
        <taxon>Bacteroidota</taxon>
        <taxon>Cytophagia</taxon>
        <taxon>Cytophagales</taxon>
        <taxon>Spirosomataceae</taxon>
        <taxon>Dyadobacter</taxon>
    </lineage>
</organism>
<accession>A0A9X1PIX4</accession>
<dbReference type="Proteomes" id="UP001139000">
    <property type="component" value="Unassembled WGS sequence"/>
</dbReference>
<keyword evidence="2" id="KW-1185">Reference proteome</keyword>
<dbReference type="RefSeq" id="WP_234652407.1">
    <property type="nucleotide sequence ID" value="NZ_CP094997.1"/>
</dbReference>
<evidence type="ECO:0000313" key="2">
    <source>
        <dbReference type="Proteomes" id="UP001139000"/>
    </source>
</evidence>
<dbReference type="AlphaFoldDB" id="A0A9X1PIX4"/>
<name>A0A9X1PIX4_9BACT</name>
<sequence length="236" mass="27202">MHFDNFTLYFSEPRVSRFLQASQGSPISPQSLYKGNLKVSQAFHPLLGILEVVLRNRLNDVISEHFLDTSWITNQRKGFMSDPILTFLYKKTGLRKTNDFLIREVTSAEKRIIKSGTSVTTGKIIAELPFGFWTDLFEVNHYKLLQGTPIQIFQVLPAGYGRKDVKDTLDVIRRFRNRINHNEPICFEGFKIDFNNALNVHLAIVSVLNWIDPDLVKFISDLDQVEWTIDLVRSLA</sequence>
<comment type="caution">
    <text evidence="1">The sequence shown here is derived from an EMBL/GenBank/DDBJ whole genome shotgun (WGS) entry which is preliminary data.</text>
</comment>
<proteinExistence type="predicted"/>